<protein>
    <recommendedName>
        <fullName evidence="3">DUF2238 domain-containing protein</fullName>
    </recommendedName>
</protein>
<sequence>MFQLWGGKSFIRCVDYRCQTQLNIFICVGCVIGTTLNNRTNIEFSDIILHFFAGYIASIFTYDFAALIQGKNRETGPAMKAMFSITGAITILFGWEVYEFSMDRIYGMYLQCSSIFSESGLVDTMWDLILGSCGALMGMLISIFKYNRSKKRQDSKERTQNVQS</sequence>
<proteinExistence type="predicted"/>
<evidence type="ECO:0000313" key="2">
    <source>
        <dbReference type="EMBL" id="MPN45768.1"/>
    </source>
</evidence>
<keyword evidence="1" id="KW-0812">Transmembrane</keyword>
<dbReference type="EMBL" id="VSSQ01105906">
    <property type="protein sequence ID" value="MPN45768.1"/>
    <property type="molecule type" value="Genomic_DNA"/>
</dbReference>
<feature type="transmembrane region" description="Helical" evidence="1">
    <location>
        <begin position="80"/>
        <end position="98"/>
    </location>
</feature>
<reference evidence="2" key="1">
    <citation type="submission" date="2019-08" db="EMBL/GenBank/DDBJ databases">
        <authorList>
            <person name="Kucharzyk K."/>
            <person name="Murdoch R.W."/>
            <person name="Higgins S."/>
            <person name="Loffler F."/>
        </authorList>
    </citation>
    <scope>NUCLEOTIDE SEQUENCE</scope>
</reference>
<gene>
    <name evidence="2" type="ORF">SDC9_193339</name>
</gene>
<name>A0A645I3E0_9ZZZZ</name>
<accession>A0A645I3E0</accession>
<evidence type="ECO:0000256" key="1">
    <source>
        <dbReference type="SAM" id="Phobius"/>
    </source>
</evidence>
<organism evidence="2">
    <name type="scientific">bioreactor metagenome</name>
    <dbReference type="NCBI Taxonomy" id="1076179"/>
    <lineage>
        <taxon>unclassified sequences</taxon>
        <taxon>metagenomes</taxon>
        <taxon>ecological metagenomes</taxon>
    </lineage>
</organism>
<keyword evidence="1" id="KW-0472">Membrane</keyword>
<feature type="transmembrane region" description="Helical" evidence="1">
    <location>
        <begin position="47"/>
        <end position="68"/>
    </location>
</feature>
<feature type="transmembrane region" description="Helical" evidence="1">
    <location>
        <begin position="128"/>
        <end position="146"/>
    </location>
</feature>
<evidence type="ECO:0008006" key="3">
    <source>
        <dbReference type="Google" id="ProtNLM"/>
    </source>
</evidence>
<comment type="caution">
    <text evidence="2">The sequence shown here is derived from an EMBL/GenBank/DDBJ whole genome shotgun (WGS) entry which is preliminary data.</text>
</comment>
<keyword evidence="1" id="KW-1133">Transmembrane helix</keyword>
<dbReference type="InterPro" id="IPR014509">
    <property type="entry name" value="YjdF-like"/>
</dbReference>
<dbReference type="Pfam" id="PF09997">
    <property type="entry name" value="DUF2238"/>
    <property type="match status" value="1"/>
</dbReference>
<dbReference type="AlphaFoldDB" id="A0A645I3E0"/>